<dbReference type="Proteomes" id="UP000054845">
    <property type="component" value="Unassembled WGS sequence"/>
</dbReference>
<dbReference type="InterPro" id="IPR043750">
    <property type="entry name" value="DUF5695"/>
</dbReference>
<reference evidence="3" key="1">
    <citation type="submission" date="2014-09" db="EMBL/GenBank/DDBJ databases">
        <authorList>
            <person name="Sharma Rahul"/>
            <person name="Thines Marco"/>
        </authorList>
    </citation>
    <scope>NUCLEOTIDE SEQUENCE [LARGE SCALE GENOMIC DNA]</scope>
</reference>
<keyword evidence="3" id="KW-1185">Reference proteome</keyword>
<dbReference type="OrthoDB" id="2730619at2759"/>
<evidence type="ECO:0000313" key="2">
    <source>
        <dbReference type="EMBL" id="CEH16060.1"/>
    </source>
</evidence>
<dbReference type="AlphaFoldDB" id="A0A0P1BIU6"/>
<sequence length="959" mass="103651">MKVAGSLAALASLCASALALPPNTLHARQGTAAPFASSQTFTSPHGTLSIAVDKGTGVLTSLKYGQQNAAFEYLPTDPKRTANGYNHVGDIQLRVRPSGGSAQWSDFSTADVRRSAVASSSSQACAASSFVCNDVTPAFAFPSSTPLSVSRSWVWAGAEANNEALQVVYRIVNNGDQPLELGGLAFPLAFSNNWEGASQDVTWDTKVMSDPAINLDHGYVLTNRLTGTGAAVVVSSGSDIKAKAPLESYRILPATGPLREVTPPSFGFEGIYSWAVHTLGFQALDQQAARSLGVQRGADWNDPTSSTLQPKESRDFSLQFFGTPDGARGVEAALRRRKVATLVGVPGYVIPRASEGKLVVDSDSAVTVDKIEPAGALTLQQSGAKQGTKTVFRVTPGGSTFGRVRVTLRFGDGTSATAHYFVPASVQDTLSAHGRHSFNQQWLDTQQDFFDRTPSVITWDKAANGGQGGQVLDDQRAWVAGLSDEGGAGAYVSASSKELLQPDASEVAKLQRFAEDTLWGHLQHDETEPDLTGATRKSLFYYDQTLEDRGVYQPGVLHSGTWDVKEATRLDRTYNYPHPAVVWVTLYRLGRNYAGLLAAQPGSTWQTYLTRAALTLRAMMKHAGLNAYAQFGMMEGTFFVELLNDLKREGQTNATYADLHKELEGLMKQRADLWNGEKYPYASEFPWDFTGQEEVHAWLDYFNYTAKADQTVETVVAGMSAPPHWAYSGIGRSYWDSLYGGRQPQRIERLQHHYKGSLNALPLLSYFRKNPTEANLWLLRSAFGASTGTLSTVDQSGFASMGMHSNPDALQFDTLTGDGGMSMAGYALSSACYVVNSQSLSGWSAFTGTLSQQGSQITVKPTDAARQRLFIAATGLYVQLDSGRINSVTFAASNPRDVQVTLDQADQHTPNAGIRFAQTVKPQGAPSDYIMQAGFKQERDAYVVPLKQGSTTTIKISAT</sequence>
<proteinExistence type="predicted"/>
<feature type="signal peptide" evidence="1">
    <location>
        <begin position="1"/>
        <end position="19"/>
    </location>
</feature>
<keyword evidence="1" id="KW-0732">Signal</keyword>
<organism evidence="2 3">
    <name type="scientific">Ceraceosorus bombacis</name>
    <dbReference type="NCBI Taxonomy" id="401625"/>
    <lineage>
        <taxon>Eukaryota</taxon>
        <taxon>Fungi</taxon>
        <taxon>Dikarya</taxon>
        <taxon>Basidiomycota</taxon>
        <taxon>Ustilaginomycotina</taxon>
        <taxon>Exobasidiomycetes</taxon>
        <taxon>Ceraceosorales</taxon>
        <taxon>Ceraceosoraceae</taxon>
        <taxon>Ceraceosorus</taxon>
    </lineage>
</organism>
<dbReference type="EMBL" id="CCYA01000278">
    <property type="protein sequence ID" value="CEH16060.1"/>
    <property type="molecule type" value="Genomic_DNA"/>
</dbReference>
<dbReference type="STRING" id="401625.A0A0P1BIU6"/>
<dbReference type="Pfam" id="PF18951">
    <property type="entry name" value="DUF5695"/>
    <property type="match status" value="1"/>
</dbReference>
<accession>A0A0P1BIU6</accession>
<evidence type="ECO:0000256" key="1">
    <source>
        <dbReference type="SAM" id="SignalP"/>
    </source>
</evidence>
<feature type="chain" id="PRO_5006059559" evidence="1">
    <location>
        <begin position="20"/>
        <end position="959"/>
    </location>
</feature>
<protein>
    <submittedName>
        <fullName evidence="2">Uncharacterized protein</fullName>
    </submittedName>
</protein>
<name>A0A0P1BIU6_9BASI</name>
<evidence type="ECO:0000313" key="3">
    <source>
        <dbReference type="Proteomes" id="UP000054845"/>
    </source>
</evidence>